<keyword evidence="3" id="KW-1185">Reference proteome</keyword>
<evidence type="ECO:0000313" key="2">
    <source>
        <dbReference type="EMBL" id="VEG49034.1"/>
    </source>
</evidence>
<feature type="compositionally biased region" description="Basic and acidic residues" evidence="1">
    <location>
        <begin position="13"/>
        <end position="30"/>
    </location>
</feature>
<accession>A0A3S4RIJ4</accession>
<feature type="compositionally biased region" description="Basic residues" evidence="1">
    <location>
        <begin position="1"/>
        <end position="12"/>
    </location>
</feature>
<proteinExistence type="predicted"/>
<dbReference type="EMBL" id="LR134355">
    <property type="protein sequence ID" value="VEG49034.1"/>
    <property type="molecule type" value="Genomic_DNA"/>
</dbReference>
<dbReference type="Proteomes" id="UP000282551">
    <property type="component" value="Chromosome"/>
</dbReference>
<gene>
    <name evidence="2" type="ORF">NCTC10485_03338</name>
</gene>
<sequence>MTDGRQRRKAKQARREVRRASRRRREEVRDEIPEEVPLVAEVQEALAADHPLHLLALVSTIIEASLPQASLLESHEDADSPDLDDLVEGLIGVPVPETTALLGVLAELVDDPELAALCAQEVDHRDDELPAWISELERTSVYRAARMSHVLGDGDDLMLGVRLPGGFEMTCVAHLDHNLHSCVGDAFLVPDSLDAVLAVAEANRTDADLELVEMTLADAGAWLGEGLEATELMYTPSESDTWPACRPLVEWLTYSLPTGGSGYAGRGLGYDEHQDLLDRFFGSLVGMRFATAEHRELLNFCLFEGTGDPLRFSEVRLTDLLTATPFDGAAVPAGRLRELPDLLRAYVPFAHAQSGLREELTAEALAAIDHGESEYLAQISG</sequence>
<organism evidence="2 3">
    <name type="scientific">Mycolicibacterium chitae</name>
    <name type="common">Mycobacterium chitae</name>
    <dbReference type="NCBI Taxonomy" id="1792"/>
    <lineage>
        <taxon>Bacteria</taxon>
        <taxon>Bacillati</taxon>
        <taxon>Actinomycetota</taxon>
        <taxon>Actinomycetes</taxon>
        <taxon>Mycobacteriales</taxon>
        <taxon>Mycobacteriaceae</taxon>
        <taxon>Mycolicibacterium</taxon>
    </lineage>
</organism>
<dbReference type="OrthoDB" id="5182325at2"/>
<evidence type="ECO:0000313" key="3">
    <source>
        <dbReference type="Proteomes" id="UP000282551"/>
    </source>
</evidence>
<reference evidence="2 3" key="1">
    <citation type="submission" date="2018-12" db="EMBL/GenBank/DDBJ databases">
        <authorList>
            <consortium name="Pathogen Informatics"/>
        </authorList>
    </citation>
    <scope>NUCLEOTIDE SEQUENCE [LARGE SCALE GENOMIC DNA]</scope>
    <source>
        <strain evidence="2 3">NCTC10485</strain>
    </source>
</reference>
<name>A0A3S4RIJ4_MYCCI</name>
<feature type="region of interest" description="Disordered" evidence="1">
    <location>
        <begin position="1"/>
        <end position="30"/>
    </location>
</feature>
<dbReference type="RefSeq" id="WP_126334755.1">
    <property type="nucleotide sequence ID" value="NZ_AP022604.1"/>
</dbReference>
<dbReference type="AlphaFoldDB" id="A0A3S4RIJ4"/>
<protein>
    <submittedName>
        <fullName evidence="2">Uncharacterized protein</fullName>
    </submittedName>
</protein>
<evidence type="ECO:0000256" key="1">
    <source>
        <dbReference type="SAM" id="MobiDB-lite"/>
    </source>
</evidence>